<keyword evidence="1" id="KW-1133">Transmembrane helix</keyword>
<name>A0A1M5MR36_9BACT</name>
<dbReference type="Proteomes" id="UP000184212">
    <property type="component" value="Unassembled WGS sequence"/>
</dbReference>
<evidence type="ECO:0000256" key="1">
    <source>
        <dbReference type="SAM" id="Phobius"/>
    </source>
</evidence>
<feature type="transmembrane region" description="Helical" evidence="1">
    <location>
        <begin position="166"/>
        <end position="185"/>
    </location>
</feature>
<keyword evidence="1" id="KW-0812">Transmembrane</keyword>
<reference evidence="2 3" key="1">
    <citation type="submission" date="2016-11" db="EMBL/GenBank/DDBJ databases">
        <authorList>
            <person name="Jaros S."/>
            <person name="Januszkiewicz K."/>
            <person name="Wedrychowicz H."/>
        </authorList>
    </citation>
    <scope>NUCLEOTIDE SEQUENCE [LARGE SCALE GENOMIC DNA]</scope>
    <source>
        <strain evidence="2 3">DSM 24574</strain>
    </source>
</reference>
<protein>
    <submittedName>
        <fullName evidence="2">Uncharacterized protein</fullName>
    </submittedName>
</protein>
<dbReference type="OrthoDB" id="980570at2"/>
<organism evidence="2 3">
    <name type="scientific">Chryseolinea serpens</name>
    <dbReference type="NCBI Taxonomy" id="947013"/>
    <lineage>
        <taxon>Bacteria</taxon>
        <taxon>Pseudomonadati</taxon>
        <taxon>Bacteroidota</taxon>
        <taxon>Cytophagia</taxon>
        <taxon>Cytophagales</taxon>
        <taxon>Fulvivirgaceae</taxon>
        <taxon>Chryseolinea</taxon>
    </lineage>
</organism>
<sequence length="197" mass="23600">MTTLFFDKVGTATVGATIFFVLFILLCYAMFGMMSYRFKVIIMTGKELIVIKPFRLQYKRFKFDSIKSLKWDLWEIHRMPDFRKLNILTTSGDRLNISDLEFVNYDNLEKWLIENTNVELNLDWKRNVEVRQARYNRWINLVTIVIMFFFFFLFSTGHRGNNATLAIRIAIVIVTWRLLVQLIRYQKRIATSGRKKR</sequence>
<gene>
    <name evidence="2" type="ORF">SAMN04488109_1887</name>
</gene>
<feature type="transmembrane region" description="Helical" evidence="1">
    <location>
        <begin position="135"/>
        <end position="154"/>
    </location>
</feature>
<dbReference type="EMBL" id="FQWQ01000001">
    <property type="protein sequence ID" value="SHG79768.1"/>
    <property type="molecule type" value="Genomic_DNA"/>
</dbReference>
<proteinExistence type="predicted"/>
<evidence type="ECO:0000313" key="2">
    <source>
        <dbReference type="EMBL" id="SHG79768.1"/>
    </source>
</evidence>
<keyword evidence="3" id="KW-1185">Reference proteome</keyword>
<feature type="transmembrane region" description="Helical" evidence="1">
    <location>
        <begin position="12"/>
        <end position="31"/>
    </location>
</feature>
<evidence type="ECO:0000313" key="3">
    <source>
        <dbReference type="Proteomes" id="UP000184212"/>
    </source>
</evidence>
<dbReference type="RefSeq" id="WP_073133073.1">
    <property type="nucleotide sequence ID" value="NZ_FQWQ01000001.1"/>
</dbReference>
<dbReference type="AlphaFoldDB" id="A0A1M5MR36"/>
<accession>A0A1M5MR36</accession>
<keyword evidence="1" id="KW-0472">Membrane</keyword>